<reference evidence="4" key="1">
    <citation type="submission" date="2024-03" db="EMBL/GenBank/DDBJ databases">
        <title>Chitinophaga horti sp. nov., isolated from garden soil.</title>
        <authorList>
            <person name="Lee D.S."/>
            <person name="Han D.M."/>
            <person name="Baek J.H."/>
            <person name="Choi D.G."/>
            <person name="Jeon J.H."/>
            <person name="Jeon C.O."/>
        </authorList>
    </citation>
    <scope>NUCLEOTIDE SEQUENCE [LARGE SCALE GENOMIC DNA]</scope>
    <source>
        <strain evidence="4">GPA1</strain>
    </source>
</reference>
<dbReference type="NCBIfam" id="NF004805">
    <property type="entry name" value="PRK06153.1-4"/>
    <property type="match status" value="1"/>
</dbReference>
<dbReference type="Gene3D" id="3.40.50.720">
    <property type="entry name" value="NAD(P)-binding Rossmann-like Domain"/>
    <property type="match status" value="1"/>
</dbReference>
<accession>A0ABZ2YQC8</accession>
<dbReference type="InterPro" id="IPR046741">
    <property type="entry name" value="DUF6791"/>
</dbReference>
<evidence type="ECO:0000313" key="3">
    <source>
        <dbReference type="EMBL" id="WZN42001.1"/>
    </source>
</evidence>
<name>A0ABZ2YQC8_9BACT</name>
<dbReference type="EMBL" id="CP149822">
    <property type="protein sequence ID" value="WZN42001.1"/>
    <property type="molecule type" value="Genomic_DNA"/>
</dbReference>
<dbReference type="Pfam" id="PF00899">
    <property type="entry name" value="ThiF"/>
    <property type="match status" value="1"/>
</dbReference>
<dbReference type="CDD" id="cd01483">
    <property type="entry name" value="E1_enzyme_family"/>
    <property type="match status" value="1"/>
</dbReference>
<dbReference type="SUPFAM" id="SSF69572">
    <property type="entry name" value="Activating enzymes of the ubiquitin-like proteins"/>
    <property type="match status" value="1"/>
</dbReference>
<sequence>MLPVLINHNDDLRRLQEEGYQIEVSGGYLVIHHIPYVNSHRHILYGKLVCPLTVNAGKTMRPQNHVIQFCGEYPCNADGTPILQIQHTSGNQQLTPEIVTNHSFSNKPAAGYADYYEKVSTYATIIASQAKSIDPTVTERTFVKMEGAAEDSVFQYPDTNAIRANIGIINRKLAGQKLAIVGLGGTGGYVLDLVAKAPASEIHLFDGDVFLQHNAFRAPGAPSIAQLSAAVPKVVYFKQMYENMHKYIFAHPHRILEDNLDSLAAFDFVFLCIDSNAARAYIIKYLLANGIPFVDCGIGLEVVEDQLIGAVRITAGTASKADHLPHRVPLRDAEDDLYTTNIQIADLNMLNAFLAVHKWKKMSGFYQDLIQEHNAIFTINTAQLDATDATA</sequence>
<evidence type="ECO:0000259" key="1">
    <source>
        <dbReference type="Pfam" id="PF00899"/>
    </source>
</evidence>
<protein>
    <submittedName>
        <fullName evidence="3">ThiF family adenylyltransferase</fullName>
    </submittedName>
</protein>
<feature type="domain" description="DUF6791" evidence="2">
    <location>
        <begin position="10"/>
        <end position="159"/>
    </location>
</feature>
<dbReference type="InterPro" id="IPR000594">
    <property type="entry name" value="ThiF_NAD_FAD-bd"/>
</dbReference>
<dbReference type="NCBIfam" id="NF004804">
    <property type="entry name" value="PRK06153.1-3"/>
    <property type="match status" value="1"/>
</dbReference>
<keyword evidence="3" id="KW-0808">Transferase</keyword>
<organism evidence="3 4">
    <name type="scientific">Chitinophaga pollutisoli</name>
    <dbReference type="NCBI Taxonomy" id="3133966"/>
    <lineage>
        <taxon>Bacteria</taxon>
        <taxon>Pseudomonadati</taxon>
        <taxon>Bacteroidota</taxon>
        <taxon>Chitinophagia</taxon>
        <taxon>Chitinophagales</taxon>
        <taxon>Chitinophagaceae</taxon>
        <taxon>Chitinophaga</taxon>
    </lineage>
</organism>
<dbReference type="GO" id="GO:0016779">
    <property type="term" value="F:nucleotidyltransferase activity"/>
    <property type="evidence" value="ECO:0007669"/>
    <property type="project" value="UniProtKB-KW"/>
</dbReference>
<dbReference type="Proteomes" id="UP001485459">
    <property type="component" value="Chromosome"/>
</dbReference>
<dbReference type="Pfam" id="PF20590">
    <property type="entry name" value="DUF6791"/>
    <property type="match status" value="1"/>
</dbReference>
<dbReference type="InterPro" id="IPR035985">
    <property type="entry name" value="Ubiquitin-activating_enz"/>
</dbReference>
<evidence type="ECO:0000259" key="2">
    <source>
        <dbReference type="Pfam" id="PF20590"/>
    </source>
</evidence>
<keyword evidence="4" id="KW-1185">Reference proteome</keyword>
<dbReference type="RefSeq" id="WP_341836844.1">
    <property type="nucleotide sequence ID" value="NZ_CP149822.1"/>
</dbReference>
<gene>
    <name evidence="3" type="ORF">WJU16_02990</name>
</gene>
<proteinExistence type="predicted"/>
<evidence type="ECO:0000313" key="4">
    <source>
        <dbReference type="Proteomes" id="UP001485459"/>
    </source>
</evidence>
<keyword evidence="3" id="KW-0548">Nucleotidyltransferase</keyword>
<feature type="domain" description="THIF-type NAD/FAD binding fold" evidence="1">
    <location>
        <begin position="171"/>
        <end position="298"/>
    </location>
</feature>